<comment type="caution">
    <text evidence="1">The sequence shown here is derived from an EMBL/GenBank/DDBJ whole genome shotgun (WGS) entry which is preliminary data.</text>
</comment>
<dbReference type="GeneID" id="66579957"/>
<evidence type="ECO:0000313" key="1">
    <source>
        <dbReference type="EMBL" id="RGU90604.1"/>
    </source>
</evidence>
<organism evidence="1 2">
    <name type="scientific">Holdemanella biformis</name>
    <dbReference type="NCBI Taxonomy" id="1735"/>
    <lineage>
        <taxon>Bacteria</taxon>
        <taxon>Bacillati</taxon>
        <taxon>Bacillota</taxon>
        <taxon>Erysipelotrichia</taxon>
        <taxon>Erysipelotrichales</taxon>
        <taxon>Erysipelotrichaceae</taxon>
        <taxon>Holdemanella</taxon>
    </lineage>
</organism>
<name>A0A395WAP0_9FIRM</name>
<gene>
    <name evidence="1" type="ORF">DWW32_08590</name>
</gene>
<dbReference type="AlphaFoldDB" id="A0A395WAP0"/>
<dbReference type="Proteomes" id="UP000265489">
    <property type="component" value="Unassembled WGS sequence"/>
</dbReference>
<dbReference type="EMBL" id="QRYQ01000016">
    <property type="protein sequence ID" value="RGU90604.1"/>
    <property type="molecule type" value="Genomic_DNA"/>
</dbReference>
<sequence length="44" mass="5135">MYKLNPEKYLEYVLDTLSAKGLTDQNIESVLPYSNKLPKNLYVK</sequence>
<reference evidence="1 2" key="1">
    <citation type="submission" date="2018-08" db="EMBL/GenBank/DDBJ databases">
        <title>A genome reference for cultivated species of the human gut microbiota.</title>
        <authorList>
            <person name="Zou Y."/>
            <person name="Xue W."/>
            <person name="Luo G."/>
        </authorList>
    </citation>
    <scope>NUCLEOTIDE SEQUENCE [LARGE SCALE GENOMIC DNA]</scope>
    <source>
        <strain evidence="1 2">AF15-20</strain>
    </source>
</reference>
<dbReference type="RefSeq" id="WP_118325490.1">
    <property type="nucleotide sequence ID" value="NZ_CATXNH010000111.1"/>
</dbReference>
<protein>
    <submittedName>
        <fullName evidence="1">Uncharacterized protein</fullName>
    </submittedName>
</protein>
<proteinExistence type="predicted"/>
<accession>A0A395WAP0</accession>
<evidence type="ECO:0000313" key="2">
    <source>
        <dbReference type="Proteomes" id="UP000265489"/>
    </source>
</evidence>